<feature type="domain" description="Major facilitator superfamily (MFS) profile" evidence="6">
    <location>
        <begin position="210"/>
        <end position="407"/>
    </location>
</feature>
<dbReference type="InterPro" id="IPR011701">
    <property type="entry name" value="MFS"/>
</dbReference>
<keyword evidence="8" id="KW-1185">Reference proteome</keyword>
<keyword evidence="3 5" id="KW-1133">Transmembrane helix</keyword>
<feature type="transmembrane region" description="Helical" evidence="5">
    <location>
        <begin position="202"/>
        <end position="226"/>
    </location>
</feature>
<feature type="transmembrane region" description="Helical" evidence="5">
    <location>
        <begin position="131"/>
        <end position="154"/>
    </location>
</feature>
<reference evidence="7 8" key="1">
    <citation type="submission" date="2024-09" db="EMBL/GenBank/DDBJ databases">
        <authorList>
            <person name="Sun Q."/>
            <person name="Mori K."/>
        </authorList>
    </citation>
    <scope>NUCLEOTIDE SEQUENCE [LARGE SCALE GENOMIC DNA]</scope>
    <source>
        <strain evidence="7 8">NCAIM B.02621</strain>
    </source>
</reference>
<feature type="transmembrane region" description="Helical" evidence="5">
    <location>
        <begin position="73"/>
        <end position="92"/>
    </location>
</feature>
<feature type="transmembrane region" description="Helical" evidence="5">
    <location>
        <begin position="98"/>
        <end position="119"/>
    </location>
</feature>
<feature type="transmembrane region" description="Helical" evidence="5">
    <location>
        <begin position="340"/>
        <end position="362"/>
    </location>
</feature>
<protein>
    <submittedName>
        <fullName evidence="7">MFS transporter</fullName>
    </submittedName>
</protein>
<dbReference type="SUPFAM" id="SSF103473">
    <property type="entry name" value="MFS general substrate transporter"/>
    <property type="match status" value="1"/>
</dbReference>
<evidence type="ECO:0000256" key="3">
    <source>
        <dbReference type="ARBA" id="ARBA00022989"/>
    </source>
</evidence>
<feature type="transmembrane region" description="Helical" evidence="5">
    <location>
        <begin position="246"/>
        <end position="269"/>
    </location>
</feature>
<name>A0ABV6R1R3_9CAUL</name>
<dbReference type="PANTHER" id="PTHR23528:SF1">
    <property type="entry name" value="MAJOR FACILITATOR SUPERFAMILY (MFS) PROFILE DOMAIN-CONTAINING PROTEIN"/>
    <property type="match status" value="1"/>
</dbReference>
<proteinExistence type="predicted"/>
<dbReference type="EMBL" id="JBHLSW010000004">
    <property type="protein sequence ID" value="MFC0633545.1"/>
    <property type="molecule type" value="Genomic_DNA"/>
</dbReference>
<feature type="transmembrane region" description="Helical" evidence="5">
    <location>
        <begin position="37"/>
        <end position="61"/>
    </location>
</feature>
<evidence type="ECO:0000256" key="1">
    <source>
        <dbReference type="ARBA" id="ARBA00004141"/>
    </source>
</evidence>
<feature type="transmembrane region" description="Helical" evidence="5">
    <location>
        <begin position="368"/>
        <end position="390"/>
    </location>
</feature>
<keyword evidence="4 5" id="KW-0472">Membrane</keyword>
<accession>A0ABV6R1R3</accession>
<organism evidence="7 8">
    <name type="scientific">Brevundimonas balnearis</name>
    <dbReference type="NCBI Taxonomy" id="1572858"/>
    <lineage>
        <taxon>Bacteria</taxon>
        <taxon>Pseudomonadati</taxon>
        <taxon>Pseudomonadota</taxon>
        <taxon>Alphaproteobacteria</taxon>
        <taxon>Caulobacterales</taxon>
        <taxon>Caulobacteraceae</taxon>
        <taxon>Brevundimonas</taxon>
    </lineage>
</organism>
<evidence type="ECO:0000256" key="4">
    <source>
        <dbReference type="ARBA" id="ARBA00023136"/>
    </source>
</evidence>
<evidence type="ECO:0000313" key="8">
    <source>
        <dbReference type="Proteomes" id="UP001589906"/>
    </source>
</evidence>
<dbReference type="PROSITE" id="PS00216">
    <property type="entry name" value="SUGAR_TRANSPORT_1"/>
    <property type="match status" value="1"/>
</dbReference>
<dbReference type="CDD" id="cd06174">
    <property type="entry name" value="MFS"/>
    <property type="match status" value="1"/>
</dbReference>
<feature type="domain" description="Major facilitator superfamily (MFS) profile" evidence="6">
    <location>
        <begin position="1"/>
        <end position="186"/>
    </location>
</feature>
<comment type="caution">
    <text evidence="7">The sequence shown here is derived from an EMBL/GenBank/DDBJ whole genome shotgun (WGS) entry which is preliminary data.</text>
</comment>
<dbReference type="PROSITE" id="PS50850">
    <property type="entry name" value="MFS"/>
    <property type="match status" value="2"/>
</dbReference>
<feature type="transmembrane region" description="Helical" evidence="5">
    <location>
        <begin position="276"/>
        <end position="296"/>
    </location>
</feature>
<keyword evidence="2 5" id="KW-0812">Transmembrane</keyword>
<dbReference type="Proteomes" id="UP001589906">
    <property type="component" value="Unassembled WGS sequence"/>
</dbReference>
<dbReference type="InterPro" id="IPR005829">
    <property type="entry name" value="Sugar_transporter_CS"/>
</dbReference>
<dbReference type="InterPro" id="IPR020846">
    <property type="entry name" value="MFS_dom"/>
</dbReference>
<dbReference type="Pfam" id="PF07690">
    <property type="entry name" value="MFS_1"/>
    <property type="match status" value="2"/>
</dbReference>
<feature type="transmembrane region" description="Helical" evidence="5">
    <location>
        <begin position="308"/>
        <end position="328"/>
    </location>
</feature>
<sequence>MLGYLAAQTGAYVTFIPLLTLLLPLKAEAIAGSDKTLLLSQAAMIGGLVAAVANIAAGVLSDRTTGRMGRRRPWILGGLAMTAAALAAIAGASSPLALILSLSAFQVAVNALYGPLCALVPDLVPDDQKGLASAFASVALPLANLFTAVVVARWAGSEGLAFAAVAITAAALILPLALRLSEPETTGRPARLRFSLGAFRSPPYALAFVSRLFAETGVAVHTLYLLFLIQALPRAAAPAGWTAVEIFSLLMVTSTVSATAGALGAGALSDRVGRRAPFVIGGAVGMGAALAALVVLPRWPAPLLAQGLFGLCHGVHAATVAALTAEILPEPAHAGRDLGVMNVAIAMPQSLAPAAAAGLFVLGADLPIVFLASAVALGVAGLLLTPLTALSPRGRCRPRPSGRSRAR</sequence>
<evidence type="ECO:0000259" key="6">
    <source>
        <dbReference type="PROSITE" id="PS50850"/>
    </source>
</evidence>
<dbReference type="InterPro" id="IPR036259">
    <property type="entry name" value="MFS_trans_sf"/>
</dbReference>
<evidence type="ECO:0000256" key="5">
    <source>
        <dbReference type="SAM" id="Phobius"/>
    </source>
</evidence>
<gene>
    <name evidence="7" type="ORF">ACFFGE_06600</name>
</gene>
<dbReference type="RefSeq" id="WP_376835588.1">
    <property type="nucleotide sequence ID" value="NZ_JBHLSW010000004.1"/>
</dbReference>
<evidence type="ECO:0000256" key="2">
    <source>
        <dbReference type="ARBA" id="ARBA00022692"/>
    </source>
</evidence>
<evidence type="ECO:0000313" key="7">
    <source>
        <dbReference type="EMBL" id="MFC0633545.1"/>
    </source>
</evidence>
<dbReference type="Gene3D" id="1.20.1250.20">
    <property type="entry name" value="MFS general substrate transporter like domains"/>
    <property type="match status" value="2"/>
</dbReference>
<dbReference type="PANTHER" id="PTHR23528">
    <property type="match status" value="1"/>
</dbReference>
<comment type="subcellular location">
    <subcellularLocation>
        <location evidence="1">Membrane</location>
        <topology evidence="1">Multi-pass membrane protein</topology>
    </subcellularLocation>
</comment>
<feature type="transmembrane region" description="Helical" evidence="5">
    <location>
        <begin position="160"/>
        <end position="181"/>
    </location>
</feature>